<evidence type="ECO:0000256" key="2">
    <source>
        <dbReference type="ARBA" id="ARBA00022679"/>
    </source>
</evidence>
<feature type="domain" description="PABS" evidence="4">
    <location>
        <begin position="118"/>
        <end position="355"/>
    </location>
</feature>
<evidence type="ECO:0000313" key="5">
    <source>
        <dbReference type="EMBL" id="RMX59778.1"/>
    </source>
</evidence>
<comment type="caution">
    <text evidence="5">The sequence shown here is derived from an EMBL/GenBank/DDBJ whole genome shotgun (WGS) entry which is preliminary data.</text>
</comment>
<reference evidence="5 6" key="1">
    <citation type="journal article" date="2018" name="Sci. Rep.">
        <title>Comparative analysis of the Pocillopora damicornis genome highlights role of immune system in coral evolution.</title>
        <authorList>
            <person name="Cunning R."/>
            <person name="Bay R.A."/>
            <person name="Gillette P."/>
            <person name="Baker A.C."/>
            <person name="Traylor-Knowles N."/>
        </authorList>
    </citation>
    <scope>NUCLEOTIDE SEQUENCE [LARGE SCALE GENOMIC DNA]</scope>
    <source>
        <strain evidence="5">RSMAS</strain>
        <tissue evidence="5">Whole animal</tissue>
    </source>
</reference>
<organism evidence="5 6">
    <name type="scientific">Pocillopora damicornis</name>
    <name type="common">Cauliflower coral</name>
    <name type="synonym">Millepora damicornis</name>
    <dbReference type="NCBI Taxonomy" id="46731"/>
    <lineage>
        <taxon>Eukaryota</taxon>
        <taxon>Metazoa</taxon>
        <taxon>Cnidaria</taxon>
        <taxon>Anthozoa</taxon>
        <taxon>Hexacorallia</taxon>
        <taxon>Scleractinia</taxon>
        <taxon>Astrocoeniina</taxon>
        <taxon>Pocilloporidae</taxon>
        <taxon>Pocillopora</taxon>
    </lineage>
</organism>
<dbReference type="Pfam" id="PF17284">
    <property type="entry name" value="Spermine_synt_N"/>
    <property type="match status" value="1"/>
</dbReference>
<dbReference type="InterPro" id="IPR037163">
    <property type="entry name" value="Spermidine_synt_N_sf"/>
</dbReference>
<dbReference type="SUPFAM" id="SSF53335">
    <property type="entry name" value="S-adenosyl-L-methionine-dependent methyltransferases"/>
    <property type="match status" value="1"/>
</dbReference>
<keyword evidence="2 3" id="KW-0808">Transferase</keyword>
<evidence type="ECO:0000256" key="3">
    <source>
        <dbReference type="PROSITE-ProRule" id="PRU00354"/>
    </source>
</evidence>
<dbReference type="InterPro" id="IPR030374">
    <property type="entry name" value="PABS"/>
</dbReference>
<dbReference type="Proteomes" id="UP000275408">
    <property type="component" value="Unassembled WGS sequence"/>
</dbReference>
<dbReference type="AlphaFoldDB" id="A0A3M6V2I2"/>
<sequence>MAKHSIFDFQSPDADLKDDVLRSRLFEILRKYASGPVISTELEDGKSCLFIFVGENGGHWILRSFSTGLITLDVMQYGKEEILSKDTLKSIEKEICKVLSAEKSLHLPPINRGAKVNTYYPTVDDLLIQYDFDRLEFETNSPYQNIKILHSQQFGNILILDDDINLAESDFIYTKTITGSGREVFKDKTILILGGGDGGILNELLQCSPEFVTMIDEDVINCAIKYLRGICGNALDNLSGEHHKVHIGDCVKYLEQCIEEGRTFDYVINDLTAIPVTKEPIGSLWEFLRLILDMSMKVLSPSGKYFTQGNSYNKPDALLMYEQQLTKLSCPVQFRKEDVFVPSYHEKWVFYEIWKTNESTLS</sequence>
<dbReference type="InterPro" id="IPR030373">
    <property type="entry name" value="PABS_CS"/>
</dbReference>
<dbReference type="InterPro" id="IPR035246">
    <property type="entry name" value="Spermidine_synt_N"/>
</dbReference>
<dbReference type="PANTHER" id="PTHR46315:SF1">
    <property type="entry name" value="SPERMINE SYNTHASE"/>
    <property type="match status" value="1"/>
</dbReference>
<accession>A0A3M6V2I2</accession>
<protein>
    <recommendedName>
        <fullName evidence="4">PABS domain-containing protein</fullName>
    </recommendedName>
</protein>
<dbReference type="OrthoDB" id="5953636at2759"/>
<evidence type="ECO:0000256" key="1">
    <source>
        <dbReference type="ARBA" id="ARBA00007867"/>
    </source>
</evidence>
<dbReference type="FunFam" id="3.40.50.150:FF:000197">
    <property type="entry name" value="spermine synthase isoform X2"/>
    <property type="match status" value="1"/>
</dbReference>
<dbReference type="Pfam" id="PF01564">
    <property type="entry name" value="Spermine_synth"/>
    <property type="match status" value="1"/>
</dbReference>
<dbReference type="GO" id="GO:0016768">
    <property type="term" value="F:spermine synthase activity"/>
    <property type="evidence" value="ECO:0007669"/>
    <property type="project" value="InterPro"/>
</dbReference>
<dbReference type="InterPro" id="IPR029063">
    <property type="entry name" value="SAM-dependent_MTases_sf"/>
</dbReference>
<evidence type="ECO:0000313" key="6">
    <source>
        <dbReference type="Proteomes" id="UP000275408"/>
    </source>
</evidence>
<keyword evidence="3" id="KW-0620">Polyamine biosynthesis</keyword>
<gene>
    <name evidence="5" type="ORF">pdam_00007351</name>
</gene>
<dbReference type="STRING" id="46731.A0A3M6V2I2"/>
<comment type="similarity">
    <text evidence="1">Belongs to the spermidine/spermine synthase family.</text>
</comment>
<dbReference type="EMBL" id="RCHS01000275">
    <property type="protein sequence ID" value="RMX59778.1"/>
    <property type="molecule type" value="Genomic_DNA"/>
</dbReference>
<keyword evidence="6" id="KW-1185">Reference proteome</keyword>
<name>A0A3M6V2I2_POCDA</name>
<evidence type="ECO:0000259" key="4">
    <source>
        <dbReference type="PROSITE" id="PS51006"/>
    </source>
</evidence>
<dbReference type="GO" id="GO:0006597">
    <property type="term" value="P:spermine biosynthetic process"/>
    <property type="evidence" value="ECO:0007669"/>
    <property type="project" value="InterPro"/>
</dbReference>
<dbReference type="InterPro" id="IPR015576">
    <property type="entry name" value="Spermine_synthase_animal"/>
</dbReference>
<dbReference type="Gene3D" id="3.40.50.150">
    <property type="entry name" value="Vaccinia Virus protein VP39"/>
    <property type="match status" value="1"/>
</dbReference>
<proteinExistence type="inferred from homology"/>
<dbReference type="PROSITE" id="PS51006">
    <property type="entry name" value="PABS_2"/>
    <property type="match status" value="1"/>
</dbReference>
<feature type="active site" description="Proton acceptor" evidence="3">
    <location>
        <position position="270"/>
    </location>
</feature>
<dbReference type="PROSITE" id="PS01330">
    <property type="entry name" value="PABS_1"/>
    <property type="match status" value="1"/>
</dbReference>
<dbReference type="Gene3D" id="2.30.140.10">
    <property type="entry name" value="Spermidine synthase, tetramerisation domain"/>
    <property type="match status" value="1"/>
</dbReference>
<dbReference type="PANTHER" id="PTHR46315">
    <property type="entry name" value="SPERMINE SYNTHASE"/>
    <property type="match status" value="1"/>
</dbReference>